<evidence type="ECO:0000313" key="2">
    <source>
        <dbReference type="Proteomes" id="UP000308197"/>
    </source>
</evidence>
<protein>
    <recommendedName>
        <fullName evidence="3">F-box domain-containing protein</fullName>
    </recommendedName>
</protein>
<name>A0A5C3PEG7_9APHY</name>
<evidence type="ECO:0000313" key="1">
    <source>
        <dbReference type="EMBL" id="TFK87642.1"/>
    </source>
</evidence>
<dbReference type="InParanoid" id="A0A5C3PEG7"/>
<keyword evidence="2" id="KW-1185">Reference proteome</keyword>
<sequence length="437" mass="48855">MSGYGIVSFPVELLQFVCEAADHSTLYSIALSDRTFNKLATPPLYSSIDLQLFSAIYACVRTLALPPSKISYNRDLATLVKTISLHDGIYDVAKASMLERRHRDVVRRRLAHVVPRMGGLVSFTCRTGIYLTAGTFTTLANGTLPLLQSIDIDVDLPHVRLEDGDGVVTPFAVTSRGLRTLKLNTSRSVVSHKYEALIHSLLEASRDTLQSFSLPYGAESALRSTWPSTLSFPVLRELHVSPNLLSQPVFRDMSSIRVLVMTRSWSSGPVAPTVFPNLEEVTPNELVALLQEHTPHRRPIRAVTLEGVRYGIPRFHAMPEHLGIQGPHHFALSALRFSGARLARLSFLVSELSVDSLEDLLPIFEELEYLYMFLLVRTGELARLWPRRDLRPIACILFCSLLTEPAAWRRHGDLPISRATRTSNAMRSPRTTSTRHP</sequence>
<organism evidence="1 2">
    <name type="scientific">Polyporus arcularius HHB13444</name>
    <dbReference type="NCBI Taxonomy" id="1314778"/>
    <lineage>
        <taxon>Eukaryota</taxon>
        <taxon>Fungi</taxon>
        <taxon>Dikarya</taxon>
        <taxon>Basidiomycota</taxon>
        <taxon>Agaricomycotina</taxon>
        <taxon>Agaricomycetes</taxon>
        <taxon>Polyporales</taxon>
        <taxon>Polyporaceae</taxon>
        <taxon>Polyporus</taxon>
    </lineage>
</organism>
<dbReference type="AlphaFoldDB" id="A0A5C3PEG7"/>
<gene>
    <name evidence="1" type="ORF">K466DRAFT_586176</name>
</gene>
<reference evidence="1 2" key="1">
    <citation type="journal article" date="2019" name="Nat. Ecol. Evol.">
        <title>Megaphylogeny resolves global patterns of mushroom evolution.</title>
        <authorList>
            <person name="Varga T."/>
            <person name="Krizsan K."/>
            <person name="Foldi C."/>
            <person name="Dima B."/>
            <person name="Sanchez-Garcia M."/>
            <person name="Sanchez-Ramirez S."/>
            <person name="Szollosi G.J."/>
            <person name="Szarkandi J.G."/>
            <person name="Papp V."/>
            <person name="Albert L."/>
            <person name="Andreopoulos W."/>
            <person name="Angelini C."/>
            <person name="Antonin V."/>
            <person name="Barry K.W."/>
            <person name="Bougher N.L."/>
            <person name="Buchanan P."/>
            <person name="Buyck B."/>
            <person name="Bense V."/>
            <person name="Catcheside P."/>
            <person name="Chovatia M."/>
            <person name="Cooper J."/>
            <person name="Damon W."/>
            <person name="Desjardin D."/>
            <person name="Finy P."/>
            <person name="Geml J."/>
            <person name="Haridas S."/>
            <person name="Hughes K."/>
            <person name="Justo A."/>
            <person name="Karasinski D."/>
            <person name="Kautmanova I."/>
            <person name="Kiss B."/>
            <person name="Kocsube S."/>
            <person name="Kotiranta H."/>
            <person name="LaButti K.M."/>
            <person name="Lechner B.E."/>
            <person name="Liimatainen K."/>
            <person name="Lipzen A."/>
            <person name="Lukacs Z."/>
            <person name="Mihaltcheva S."/>
            <person name="Morgado L.N."/>
            <person name="Niskanen T."/>
            <person name="Noordeloos M.E."/>
            <person name="Ohm R.A."/>
            <person name="Ortiz-Santana B."/>
            <person name="Ovrebo C."/>
            <person name="Racz N."/>
            <person name="Riley R."/>
            <person name="Savchenko A."/>
            <person name="Shiryaev A."/>
            <person name="Soop K."/>
            <person name="Spirin V."/>
            <person name="Szebenyi C."/>
            <person name="Tomsovsky M."/>
            <person name="Tulloss R.E."/>
            <person name="Uehling J."/>
            <person name="Grigoriev I.V."/>
            <person name="Vagvolgyi C."/>
            <person name="Papp T."/>
            <person name="Martin F.M."/>
            <person name="Miettinen O."/>
            <person name="Hibbett D.S."/>
            <person name="Nagy L.G."/>
        </authorList>
    </citation>
    <scope>NUCLEOTIDE SEQUENCE [LARGE SCALE GENOMIC DNA]</scope>
    <source>
        <strain evidence="1 2">HHB13444</strain>
    </source>
</reference>
<dbReference type="Proteomes" id="UP000308197">
    <property type="component" value="Unassembled WGS sequence"/>
</dbReference>
<accession>A0A5C3PEG7</accession>
<evidence type="ECO:0008006" key="3">
    <source>
        <dbReference type="Google" id="ProtNLM"/>
    </source>
</evidence>
<proteinExistence type="predicted"/>
<dbReference type="EMBL" id="ML211144">
    <property type="protein sequence ID" value="TFK87642.1"/>
    <property type="molecule type" value="Genomic_DNA"/>
</dbReference>